<sequence>MIRNPRQLHLMRMGLPATPANRSDSSSSSDSTTNNYADKRNAVQGGVGVSGDNNMVFNSSTTTDYGAIQNALNAMVGATQAATYNNSVVSAGAIQGNTDVAKAAINGNSGVASTAITSTVAASNHLEDVGLSMLQANTALANSLMGGVQQSTQAVTGIASQLAQTQIASQNDNRYLIAAGLAVVCIVGVMAFNHKA</sequence>
<dbReference type="RefSeq" id="WP_061161865.1">
    <property type="nucleotide sequence ID" value="NZ_FCOI02000013.1"/>
</dbReference>
<evidence type="ECO:0000256" key="1">
    <source>
        <dbReference type="SAM" id="MobiDB-lite"/>
    </source>
</evidence>
<gene>
    <name evidence="3" type="ORF">AWB76_04078</name>
</gene>
<evidence type="ECO:0000313" key="4">
    <source>
        <dbReference type="Proteomes" id="UP000054624"/>
    </source>
</evidence>
<dbReference type="AlphaFoldDB" id="A0A158BDW3"/>
<keyword evidence="4" id="KW-1185">Reference proteome</keyword>
<keyword evidence="2" id="KW-1133">Transmembrane helix</keyword>
<reference evidence="4" key="1">
    <citation type="submission" date="2016-01" db="EMBL/GenBank/DDBJ databases">
        <authorList>
            <person name="Peeters Charlotte."/>
        </authorList>
    </citation>
    <scope>NUCLEOTIDE SEQUENCE [LARGE SCALE GENOMIC DNA]</scope>
</reference>
<keyword evidence="2" id="KW-0472">Membrane</keyword>
<dbReference type="STRING" id="1777137.AWB76_04078"/>
<feature type="transmembrane region" description="Helical" evidence="2">
    <location>
        <begin position="175"/>
        <end position="192"/>
    </location>
</feature>
<protein>
    <recommendedName>
        <fullName evidence="5">Methyl-accepting chemotaxis protein</fullName>
    </recommendedName>
</protein>
<feature type="region of interest" description="Disordered" evidence="1">
    <location>
        <begin position="16"/>
        <end position="48"/>
    </location>
</feature>
<keyword evidence="2" id="KW-0812">Transmembrane</keyword>
<dbReference type="EMBL" id="FCOI02000013">
    <property type="protein sequence ID" value="SAK68264.1"/>
    <property type="molecule type" value="Genomic_DNA"/>
</dbReference>
<organism evidence="3 4">
    <name type="scientific">Caballeronia temeraria</name>
    <dbReference type="NCBI Taxonomy" id="1777137"/>
    <lineage>
        <taxon>Bacteria</taxon>
        <taxon>Pseudomonadati</taxon>
        <taxon>Pseudomonadota</taxon>
        <taxon>Betaproteobacteria</taxon>
        <taxon>Burkholderiales</taxon>
        <taxon>Burkholderiaceae</taxon>
        <taxon>Caballeronia</taxon>
    </lineage>
</organism>
<name>A0A158BDW3_9BURK</name>
<evidence type="ECO:0008006" key="5">
    <source>
        <dbReference type="Google" id="ProtNLM"/>
    </source>
</evidence>
<accession>A0A158BDW3</accession>
<proteinExistence type="predicted"/>
<dbReference type="Proteomes" id="UP000054624">
    <property type="component" value="Unassembled WGS sequence"/>
</dbReference>
<dbReference type="OrthoDB" id="9133413at2"/>
<evidence type="ECO:0000313" key="3">
    <source>
        <dbReference type="EMBL" id="SAK68264.1"/>
    </source>
</evidence>
<evidence type="ECO:0000256" key="2">
    <source>
        <dbReference type="SAM" id="Phobius"/>
    </source>
</evidence>